<gene>
    <name evidence="1" type="ordered locus">MTR_4g076650</name>
    <name evidence="2" type="ORF">MtrunA17_Chr4g0039121</name>
</gene>
<dbReference type="EMBL" id="CM001220">
    <property type="protein sequence ID" value="AES89534.1"/>
    <property type="molecule type" value="Genomic_DNA"/>
</dbReference>
<reference evidence="2" key="4">
    <citation type="journal article" date="2018" name="Nat. Plants">
        <title>Whole-genome landscape of Medicago truncatula symbiotic genes.</title>
        <authorList>
            <person name="Pecrix Y."/>
            <person name="Gamas P."/>
            <person name="Carrere S."/>
        </authorList>
    </citation>
    <scope>NUCLEOTIDE SEQUENCE</scope>
    <source>
        <tissue evidence="2">Leaves</tissue>
    </source>
</reference>
<evidence type="ECO:0000313" key="1">
    <source>
        <dbReference type="EMBL" id="AES89534.1"/>
    </source>
</evidence>
<keyword evidence="4" id="KW-1185">Reference proteome</keyword>
<reference evidence="1 4" key="2">
    <citation type="journal article" date="2014" name="BMC Genomics">
        <title>An improved genome release (version Mt4.0) for the model legume Medicago truncatula.</title>
        <authorList>
            <person name="Tang H."/>
            <person name="Krishnakumar V."/>
            <person name="Bidwell S."/>
            <person name="Rosen B."/>
            <person name="Chan A."/>
            <person name="Zhou S."/>
            <person name="Gentzbittel L."/>
            <person name="Childs K.L."/>
            <person name="Yandell M."/>
            <person name="Gundlach H."/>
            <person name="Mayer K.F."/>
            <person name="Schwartz D.C."/>
            <person name="Town C.D."/>
        </authorList>
    </citation>
    <scope>GENOME REANNOTATION</scope>
    <source>
        <strain evidence="3 4">cv. Jemalong A17</strain>
    </source>
</reference>
<evidence type="ECO:0000313" key="2">
    <source>
        <dbReference type="EMBL" id="RHN61666.1"/>
    </source>
</evidence>
<organism evidence="1 4">
    <name type="scientific">Medicago truncatula</name>
    <name type="common">Barrel medic</name>
    <name type="synonym">Medicago tribuloides</name>
    <dbReference type="NCBI Taxonomy" id="3880"/>
    <lineage>
        <taxon>Eukaryota</taxon>
        <taxon>Viridiplantae</taxon>
        <taxon>Streptophyta</taxon>
        <taxon>Embryophyta</taxon>
        <taxon>Tracheophyta</taxon>
        <taxon>Spermatophyta</taxon>
        <taxon>Magnoliopsida</taxon>
        <taxon>eudicotyledons</taxon>
        <taxon>Gunneridae</taxon>
        <taxon>Pentapetalae</taxon>
        <taxon>rosids</taxon>
        <taxon>fabids</taxon>
        <taxon>Fabales</taxon>
        <taxon>Fabaceae</taxon>
        <taxon>Papilionoideae</taxon>
        <taxon>50 kb inversion clade</taxon>
        <taxon>NPAAA clade</taxon>
        <taxon>Hologalegina</taxon>
        <taxon>IRL clade</taxon>
        <taxon>Trifolieae</taxon>
        <taxon>Medicago</taxon>
    </lineage>
</organism>
<name>G7JQN2_MEDTR</name>
<accession>G7JQN2</accession>
<evidence type="ECO:0000313" key="4">
    <source>
        <dbReference type="Proteomes" id="UP000002051"/>
    </source>
</evidence>
<dbReference type="AlphaFoldDB" id="G7JQN2"/>
<protein>
    <submittedName>
        <fullName evidence="1 3">Uncharacterized protein</fullName>
    </submittedName>
</protein>
<dbReference type="EnsemblPlants" id="AES89534">
    <property type="protein sequence ID" value="AES89534"/>
    <property type="gene ID" value="MTR_4g076650"/>
</dbReference>
<dbReference type="Gramene" id="rna24154">
    <property type="protein sequence ID" value="RHN61666.1"/>
    <property type="gene ID" value="gene24154"/>
</dbReference>
<reference evidence="1 4" key="1">
    <citation type="journal article" date="2011" name="Nature">
        <title>The Medicago genome provides insight into the evolution of rhizobial symbioses.</title>
        <authorList>
            <person name="Young N.D."/>
            <person name="Debelle F."/>
            <person name="Oldroyd G.E."/>
            <person name="Geurts R."/>
            <person name="Cannon S.B."/>
            <person name="Udvardi M.K."/>
            <person name="Benedito V.A."/>
            <person name="Mayer K.F."/>
            <person name="Gouzy J."/>
            <person name="Schoof H."/>
            <person name="Van de Peer Y."/>
            <person name="Proost S."/>
            <person name="Cook D.R."/>
            <person name="Meyers B.C."/>
            <person name="Spannagl M."/>
            <person name="Cheung F."/>
            <person name="De Mita S."/>
            <person name="Krishnakumar V."/>
            <person name="Gundlach H."/>
            <person name="Zhou S."/>
            <person name="Mudge J."/>
            <person name="Bharti A.K."/>
            <person name="Murray J.D."/>
            <person name="Naoumkina M.A."/>
            <person name="Rosen B."/>
            <person name="Silverstein K.A."/>
            <person name="Tang H."/>
            <person name="Rombauts S."/>
            <person name="Zhao P.X."/>
            <person name="Zhou P."/>
            <person name="Barbe V."/>
            <person name="Bardou P."/>
            <person name="Bechner M."/>
            <person name="Bellec A."/>
            <person name="Berger A."/>
            <person name="Berges H."/>
            <person name="Bidwell S."/>
            <person name="Bisseling T."/>
            <person name="Choisne N."/>
            <person name="Couloux A."/>
            <person name="Denny R."/>
            <person name="Deshpande S."/>
            <person name="Dai X."/>
            <person name="Doyle J.J."/>
            <person name="Dudez A.M."/>
            <person name="Farmer A.D."/>
            <person name="Fouteau S."/>
            <person name="Franken C."/>
            <person name="Gibelin C."/>
            <person name="Gish J."/>
            <person name="Goldstein S."/>
            <person name="Gonzalez A.J."/>
            <person name="Green P.J."/>
            <person name="Hallab A."/>
            <person name="Hartog M."/>
            <person name="Hua A."/>
            <person name="Humphray S.J."/>
            <person name="Jeong D.H."/>
            <person name="Jing Y."/>
            <person name="Jocker A."/>
            <person name="Kenton S.M."/>
            <person name="Kim D.J."/>
            <person name="Klee K."/>
            <person name="Lai H."/>
            <person name="Lang C."/>
            <person name="Lin S."/>
            <person name="Macmil S.L."/>
            <person name="Magdelenat G."/>
            <person name="Matthews L."/>
            <person name="McCorrison J."/>
            <person name="Monaghan E.L."/>
            <person name="Mun J.H."/>
            <person name="Najar F.Z."/>
            <person name="Nicholson C."/>
            <person name="Noirot C."/>
            <person name="O'Bleness M."/>
            <person name="Paule C.R."/>
            <person name="Poulain J."/>
            <person name="Prion F."/>
            <person name="Qin B."/>
            <person name="Qu C."/>
            <person name="Retzel E.F."/>
            <person name="Riddle C."/>
            <person name="Sallet E."/>
            <person name="Samain S."/>
            <person name="Samson N."/>
            <person name="Sanders I."/>
            <person name="Saurat O."/>
            <person name="Scarpelli C."/>
            <person name="Schiex T."/>
            <person name="Segurens B."/>
            <person name="Severin A.J."/>
            <person name="Sherrier D.J."/>
            <person name="Shi R."/>
            <person name="Sims S."/>
            <person name="Singer S.R."/>
            <person name="Sinharoy S."/>
            <person name="Sterck L."/>
            <person name="Viollet A."/>
            <person name="Wang B.B."/>
            <person name="Wang K."/>
            <person name="Wang M."/>
            <person name="Wang X."/>
            <person name="Warfsmann J."/>
            <person name="Weissenbach J."/>
            <person name="White D.D."/>
            <person name="White J.D."/>
            <person name="Wiley G.B."/>
            <person name="Wincker P."/>
            <person name="Xing Y."/>
            <person name="Yang L."/>
            <person name="Yao Z."/>
            <person name="Ying F."/>
            <person name="Zhai J."/>
            <person name="Zhou L."/>
            <person name="Zuber A."/>
            <person name="Denarie J."/>
            <person name="Dixon R.A."/>
            <person name="May G.D."/>
            <person name="Schwartz D.C."/>
            <person name="Rogers J."/>
            <person name="Quetier F."/>
            <person name="Town C.D."/>
            <person name="Roe B.A."/>
        </authorList>
    </citation>
    <scope>NUCLEOTIDE SEQUENCE [LARGE SCALE GENOMIC DNA]</scope>
    <source>
        <strain evidence="1">A17</strain>
        <strain evidence="3 4">cv. Jemalong A17</strain>
    </source>
</reference>
<proteinExistence type="predicted"/>
<dbReference type="Proteomes" id="UP000002051">
    <property type="component" value="Chromosome 4"/>
</dbReference>
<reference evidence="3" key="3">
    <citation type="submission" date="2015-04" db="UniProtKB">
        <authorList>
            <consortium name="EnsemblPlants"/>
        </authorList>
    </citation>
    <scope>IDENTIFICATION</scope>
    <source>
        <strain evidence="3">cv. Jemalong A17</strain>
    </source>
</reference>
<sequence length="78" mass="9162">MYINVFATTFNTNINPTKAKIFDCERREGDIYLRDINAKITEEEYEPAWNNAKVVSYEDGLSLLYCLDWPNDVAQFFI</sequence>
<dbReference type="PaxDb" id="3880-AES89534"/>
<dbReference type="Proteomes" id="UP000265566">
    <property type="component" value="Chromosome 4"/>
</dbReference>
<evidence type="ECO:0000313" key="3">
    <source>
        <dbReference type="EnsemblPlants" id="AES89534"/>
    </source>
</evidence>
<dbReference type="HOGENOM" id="CLU_2625694_0_0_1"/>
<dbReference type="EMBL" id="PSQE01000004">
    <property type="protein sequence ID" value="RHN61666.1"/>
    <property type="molecule type" value="Genomic_DNA"/>
</dbReference>